<dbReference type="PANTHER" id="PTHR45625">
    <property type="entry name" value="PEPTIDYL-PROLYL CIS-TRANS ISOMERASE-RELATED"/>
    <property type="match status" value="1"/>
</dbReference>
<keyword evidence="2 4" id="KW-0697">Rotamase</keyword>
<dbReference type="InterPro" id="IPR029000">
    <property type="entry name" value="Cyclophilin-like_dom_sf"/>
</dbReference>
<dbReference type="AlphaFoldDB" id="A0A6M1RDY0"/>
<proteinExistence type="inferred from homology"/>
<sequence length="202" mass="21572">MAGLLVQGTALGQAGAAASLTPTNQPAGGASAKGAAESEVAVIETSEGTMVLEFWPDVAPRTVENFKKLARQGFYDGTCFHRVIKGFMIQGGDPLTKDESQKARWGTGGPGYTIKAEFNSRKHERGVVSMARRSDPDSAGSQFFICHGDAPHLDGRYTAFGRLIKGEEVLDRIANTPTDAQDRPLNRVTVKTIRIVPASQAP</sequence>
<evidence type="ECO:0000313" key="7">
    <source>
        <dbReference type="Proteomes" id="UP000477311"/>
    </source>
</evidence>
<comment type="caution">
    <text evidence="6">The sequence shown here is derived from an EMBL/GenBank/DDBJ whole genome shotgun (WGS) entry which is preliminary data.</text>
</comment>
<dbReference type="EMBL" id="JAAKYA010000003">
    <property type="protein sequence ID" value="NGO37796.1"/>
    <property type="molecule type" value="Genomic_DNA"/>
</dbReference>
<keyword evidence="3 4" id="KW-0413">Isomerase</keyword>
<dbReference type="GO" id="GO:0006457">
    <property type="term" value="P:protein folding"/>
    <property type="evidence" value="ECO:0007669"/>
    <property type="project" value="InterPro"/>
</dbReference>
<evidence type="ECO:0000256" key="2">
    <source>
        <dbReference type="ARBA" id="ARBA00023110"/>
    </source>
</evidence>
<reference evidence="6 7" key="1">
    <citation type="submission" date="2020-02" db="EMBL/GenBank/DDBJ databases">
        <title>Draft genome sequence of Limisphaera ngatamarikiensis NGM72.4T, a thermophilic Verrucomicrobia grouped in subdivision 3.</title>
        <authorList>
            <person name="Carere C.R."/>
            <person name="Steen J."/>
            <person name="Hugenholtz P."/>
            <person name="Stott M.B."/>
        </authorList>
    </citation>
    <scope>NUCLEOTIDE SEQUENCE [LARGE SCALE GENOMIC DNA]</scope>
    <source>
        <strain evidence="6 7">NGM72.4</strain>
    </source>
</reference>
<dbReference type="Proteomes" id="UP000477311">
    <property type="component" value="Unassembled WGS sequence"/>
</dbReference>
<feature type="domain" description="PPIase cyclophilin-type" evidence="5">
    <location>
        <begin position="37"/>
        <end position="195"/>
    </location>
</feature>
<dbReference type="InterPro" id="IPR044666">
    <property type="entry name" value="Cyclophilin_A-like"/>
</dbReference>
<evidence type="ECO:0000259" key="5">
    <source>
        <dbReference type="PROSITE" id="PS50072"/>
    </source>
</evidence>
<dbReference type="EC" id="5.2.1.8" evidence="4"/>
<dbReference type="InterPro" id="IPR020892">
    <property type="entry name" value="Cyclophilin-type_PPIase_CS"/>
</dbReference>
<comment type="catalytic activity">
    <reaction evidence="4">
        <text>[protein]-peptidylproline (omega=180) = [protein]-peptidylproline (omega=0)</text>
        <dbReference type="Rhea" id="RHEA:16237"/>
        <dbReference type="Rhea" id="RHEA-COMP:10747"/>
        <dbReference type="Rhea" id="RHEA-COMP:10748"/>
        <dbReference type="ChEBI" id="CHEBI:83833"/>
        <dbReference type="ChEBI" id="CHEBI:83834"/>
        <dbReference type="EC" id="5.2.1.8"/>
    </reaction>
</comment>
<name>A0A6M1RDY0_9BACT</name>
<dbReference type="GO" id="GO:0003755">
    <property type="term" value="F:peptidyl-prolyl cis-trans isomerase activity"/>
    <property type="evidence" value="ECO:0007669"/>
    <property type="project" value="UniProtKB-UniRule"/>
</dbReference>
<dbReference type="Pfam" id="PF00160">
    <property type="entry name" value="Pro_isomerase"/>
    <property type="match status" value="1"/>
</dbReference>
<dbReference type="PANTHER" id="PTHR45625:SF4">
    <property type="entry name" value="PEPTIDYLPROLYL ISOMERASE DOMAIN AND WD REPEAT-CONTAINING PROTEIN 1"/>
    <property type="match status" value="1"/>
</dbReference>
<organism evidence="6 7">
    <name type="scientific">Limisphaera ngatamarikiensis</name>
    <dbReference type="NCBI Taxonomy" id="1324935"/>
    <lineage>
        <taxon>Bacteria</taxon>
        <taxon>Pseudomonadati</taxon>
        <taxon>Verrucomicrobiota</taxon>
        <taxon>Verrucomicrobiia</taxon>
        <taxon>Limisphaerales</taxon>
        <taxon>Limisphaeraceae</taxon>
        <taxon>Limisphaera</taxon>
    </lineage>
</organism>
<evidence type="ECO:0000256" key="4">
    <source>
        <dbReference type="RuleBase" id="RU363019"/>
    </source>
</evidence>
<keyword evidence="7" id="KW-1185">Reference proteome</keyword>
<dbReference type="Gene3D" id="2.40.100.10">
    <property type="entry name" value="Cyclophilin-like"/>
    <property type="match status" value="1"/>
</dbReference>
<dbReference type="PRINTS" id="PR00153">
    <property type="entry name" value="CSAPPISMRASE"/>
</dbReference>
<dbReference type="InterPro" id="IPR002130">
    <property type="entry name" value="Cyclophilin-type_PPIase_dom"/>
</dbReference>
<comment type="function">
    <text evidence="4">PPIases accelerate the folding of proteins. It catalyzes the cis-trans isomerization of proline imidic peptide bonds in oligopeptides.</text>
</comment>
<dbReference type="CDD" id="cd00317">
    <property type="entry name" value="cyclophilin"/>
    <property type="match status" value="1"/>
</dbReference>
<dbReference type="PROSITE" id="PS00170">
    <property type="entry name" value="CSA_PPIASE_1"/>
    <property type="match status" value="1"/>
</dbReference>
<evidence type="ECO:0000313" key="6">
    <source>
        <dbReference type="EMBL" id="NGO37796.1"/>
    </source>
</evidence>
<gene>
    <name evidence="6" type="ORF">G4L39_00035</name>
</gene>
<evidence type="ECO:0000256" key="1">
    <source>
        <dbReference type="ARBA" id="ARBA00007365"/>
    </source>
</evidence>
<dbReference type="SUPFAM" id="SSF50891">
    <property type="entry name" value="Cyclophilin-like"/>
    <property type="match status" value="1"/>
</dbReference>
<protein>
    <recommendedName>
        <fullName evidence="4">Peptidyl-prolyl cis-trans isomerase</fullName>
        <shortName evidence="4">PPIase</shortName>
        <ecNumber evidence="4">5.2.1.8</ecNumber>
    </recommendedName>
</protein>
<comment type="similarity">
    <text evidence="1 4">Belongs to the cyclophilin-type PPIase family.</text>
</comment>
<accession>A0A6M1RDY0</accession>
<dbReference type="PROSITE" id="PS50072">
    <property type="entry name" value="CSA_PPIASE_2"/>
    <property type="match status" value="1"/>
</dbReference>
<evidence type="ECO:0000256" key="3">
    <source>
        <dbReference type="ARBA" id="ARBA00023235"/>
    </source>
</evidence>